<evidence type="ECO:0000313" key="2">
    <source>
        <dbReference type="EMBL" id="KAF3947987.1"/>
    </source>
</evidence>
<accession>A0A8J4QEL4</accession>
<evidence type="ECO:0000313" key="3">
    <source>
        <dbReference type="Proteomes" id="UP000737018"/>
    </source>
</evidence>
<keyword evidence="1" id="KW-0472">Membrane</keyword>
<gene>
    <name evidence="2" type="ORF">CMV_025957</name>
</gene>
<sequence>MTQFYCQIHFNLSTSATHAQHLFGMISVATCPLTSVTFLNFLYPSSPGGTTRKWEIEGMTSLWIFDHI</sequence>
<protein>
    <submittedName>
        <fullName evidence="2">Uncharacterized protein</fullName>
    </submittedName>
</protein>
<organism evidence="2 3">
    <name type="scientific">Castanea mollissima</name>
    <name type="common">Chinese chestnut</name>
    <dbReference type="NCBI Taxonomy" id="60419"/>
    <lineage>
        <taxon>Eukaryota</taxon>
        <taxon>Viridiplantae</taxon>
        <taxon>Streptophyta</taxon>
        <taxon>Embryophyta</taxon>
        <taxon>Tracheophyta</taxon>
        <taxon>Spermatophyta</taxon>
        <taxon>Magnoliopsida</taxon>
        <taxon>eudicotyledons</taxon>
        <taxon>Gunneridae</taxon>
        <taxon>Pentapetalae</taxon>
        <taxon>rosids</taxon>
        <taxon>fabids</taxon>
        <taxon>Fagales</taxon>
        <taxon>Fagaceae</taxon>
        <taxon>Castanea</taxon>
    </lineage>
</organism>
<keyword evidence="1" id="KW-1133">Transmembrane helix</keyword>
<feature type="transmembrane region" description="Helical" evidence="1">
    <location>
        <begin position="22"/>
        <end position="43"/>
    </location>
</feature>
<name>A0A8J4QEL4_9ROSI</name>
<dbReference type="AlphaFoldDB" id="A0A8J4QEL4"/>
<dbReference type="OrthoDB" id="10342992at2759"/>
<dbReference type="EMBL" id="JRKL02007213">
    <property type="protein sequence ID" value="KAF3947987.1"/>
    <property type="molecule type" value="Genomic_DNA"/>
</dbReference>
<evidence type="ECO:0000256" key="1">
    <source>
        <dbReference type="SAM" id="Phobius"/>
    </source>
</evidence>
<keyword evidence="1" id="KW-0812">Transmembrane</keyword>
<dbReference type="Proteomes" id="UP000737018">
    <property type="component" value="Unassembled WGS sequence"/>
</dbReference>
<reference evidence="2" key="1">
    <citation type="submission" date="2020-03" db="EMBL/GenBank/DDBJ databases">
        <title>Castanea mollissima Vanexum genome sequencing.</title>
        <authorList>
            <person name="Staton M."/>
        </authorList>
    </citation>
    <scope>NUCLEOTIDE SEQUENCE</scope>
    <source>
        <tissue evidence="2">Leaf</tissue>
    </source>
</reference>
<proteinExistence type="predicted"/>
<keyword evidence="3" id="KW-1185">Reference proteome</keyword>
<comment type="caution">
    <text evidence="2">The sequence shown here is derived from an EMBL/GenBank/DDBJ whole genome shotgun (WGS) entry which is preliminary data.</text>
</comment>